<dbReference type="Pfam" id="PF07739">
    <property type="entry name" value="TipAS"/>
    <property type="match status" value="1"/>
</dbReference>
<dbReference type="PANTHER" id="PTHR30204:SF90">
    <property type="entry name" value="HTH-TYPE TRANSCRIPTIONAL ACTIVATOR MTA"/>
    <property type="match status" value="1"/>
</dbReference>
<dbReference type="CDD" id="cd01106">
    <property type="entry name" value="HTH_TipAL-Mta"/>
    <property type="match status" value="1"/>
</dbReference>
<evidence type="ECO:0000256" key="4">
    <source>
        <dbReference type="ARBA" id="ARBA00023163"/>
    </source>
</evidence>
<dbReference type="RefSeq" id="WP_102991553.1">
    <property type="nucleotide sequence ID" value="NZ_FXTU01000001.1"/>
</dbReference>
<dbReference type="AlphaFoldDB" id="A0AA45WIK5"/>
<dbReference type="GO" id="GO:0003700">
    <property type="term" value="F:DNA-binding transcription factor activity"/>
    <property type="evidence" value="ECO:0007669"/>
    <property type="project" value="InterPro"/>
</dbReference>
<dbReference type="SUPFAM" id="SSF46955">
    <property type="entry name" value="Putative DNA-binding domain"/>
    <property type="match status" value="1"/>
</dbReference>
<dbReference type="PANTHER" id="PTHR30204">
    <property type="entry name" value="REDOX-CYCLING DRUG-SENSING TRANSCRIPTIONAL ACTIVATOR SOXR"/>
    <property type="match status" value="1"/>
</dbReference>
<dbReference type="InterPro" id="IPR009061">
    <property type="entry name" value="DNA-bd_dom_put_sf"/>
</dbReference>
<name>A0AA45WIK5_9BACL</name>
<keyword evidence="2 6" id="KW-0238">DNA-binding</keyword>
<dbReference type="Pfam" id="PF13411">
    <property type="entry name" value="MerR_1"/>
    <property type="match status" value="1"/>
</dbReference>
<dbReference type="EMBL" id="FXTU01000001">
    <property type="protein sequence ID" value="SMP00593.1"/>
    <property type="molecule type" value="Genomic_DNA"/>
</dbReference>
<evidence type="ECO:0000259" key="5">
    <source>
        <dbReference type="PROSITE" id="PS50937"/>
    </source>
</evidence>
<dbReference type="PRINTS" id="PR00040">
    <property type="entry name" value="HTHMERR"/>
</dbReference>
<comment type="caution">
    <text evidence="6">The sequence shown here is derived from an EMBL/GenBank/DDBJ whole genome shotgun (WGS) entry which is preliminary data.</text>
</comment>
<gene>
    <name evidence="6" type="ORF">SAMN06265361_101123</name>
</gene>
<dbReference type="SMART" id="SM00422">
    <property type="entry name" value="HTH_MERR"/>
    <property type="match status" value="1"/>
</dbReference>
<dbReference type="Proteomes" id="UP001157946">
    <property type="component" value="Unassembled WGS sequence"/>
</dbReference>
<dbReference type="PROSITE" id="PS50937">
    <property type="entry name" value="HTH_MERR_2"/>
    <property type="match status" value="1"/>
</dbReference>
<keyword evidence="3" id="KW-0010">Activator</keyword>
<evidence type="ECO:0000256" key="3">
    <source>
        <dbReference type="ARBA" id="ARBA00023159"/>
    </source>
</evidence>
<dbReference type="SUPFAM" id="SSF89082">
    <property type="entry name" value="Antibiotic binding domain of TipA-like multidrug resistance regulators"/>
    <property type="match status" value="1"/>
</dbReference>
<accession>A0AA45WIK5</accession>
<reference evidence="6" key="1">
    <citation type="submission" date="2017-05" db="EMBL/GenBank/DDBJ databases">
        <authorList>
            <person name="Varghese N."/>
            <person name="Submissions S."/>
        </authorList>
    </citation>
    <scope>NUCLEOTIDE SEQUENCE</scope>
    <source>
        <strain evidence="6">DSM 45262</strain>
    </source>
</reference>
<keyword evidence="1" id="KW-0805">Transcription regulation</keyword>
<proteinExistence type="predicted"/>
<evidence type="ECO:0000313" key="7">
    <source>
        <dbReference type="Proteomes" id="UP001157946"/>
    </source>
</evidence>
<dbReference type="InterPro" id="IPR012925">
    <property type="entry name" value="TipAS_dom"/>
</dbReference>
<feature type="domain" description="HTH merR-type" evidence="5">
    <location>
        <begin position="2"/>
        <end position="71"/>
    </location>
</feature>
<evidence type="ECO:0000256" key="1">
    <source>
        <dbReference type="ARBA" id="ARBA00023015"/>
    </source>
</evidence>
<evidence type="ECO:0000256" key="2">
    <source>
        <dbReference type="ARBA" id="ARBA00023125"/>
    </source>
</evidence>
<dbReference type="InterPro" id="IPR036244">
    <property type="entry name" value="TipA-like_antibiotic-bd"/>
</dbReference>
<evidence type="ECO:0000313" key="6">
    <source>
        <dbReference type="EMBL" id="SMP00593.1"/>
    </source>
</evidence>
<keyword evidence="4" id="KW-0804">Transcription</keyword>
<dbReference type="InterPro" id="IPR000551">
    <property type="entry name" value="MerR-type_HTH_dom"/>
</dbReference>
<dbReference type="GO" id="GO:0003677">
    <property type="term" value="F:DNA binding"/>
    <property type="evidence" value="ECO:0007669"/>
    <property type="project" value="UniProtKB-KW"/>
</dbReference>
<protein>
    <submittedName>
        <fullName evidence="6">DNA-binding transcriptional regulator, MerR family</fullName>
    </submittedName>
</protein>
<dbReference type="Gene3D" id="1.10.1660.10">
    <property type="match status" value="1"/>
</dbReference>
<organism evidence="6 7">
    <name type="scientific">Laceyella tengchongensis</name>
    <dbReference type="NCBI Taxonomy" id="574699"/>
    <lineage>
        <taxon>Bacteria</taxon>
        <taxon>Bacillati</taxon>
        <taxon>Bacillota</taxon>
        <taxon>Bacilli</taxon>
        <taxon>Bacillales</taxon>
        <taxon>Thermoactinomycetaceae</taxon>
        <taxon>Laceyella</taxon>
    </lineage>
</organism>
<dbReference type="Gene3D" id="1.10.490.50">
    <property type="entry name" value="Antibiotic binding domain of TipA-like multidrug resistance regulators"/>
    <property type="match status" value="1"/>
</dbReference>
<keyword evidence="7" id="KW-1185">Reference proteome</keyword>
<dbReference type="InterPro" id="IPR047057">
    <property type="entry name" value="MerR_fam"/>
</dbReference>
<sequence length="250" mass="29160">MLYTVKEIAQLANVTVKTLHHYHKIGLLIPRKISESGYRLYGQQELERLQQILFYRELDFPLKEITNILAGESDRLSILQNQKQLLMARLHRLTRLVQTLDESIDHALKGEPMEQSALFKGFRSEEEWEMALAEQNEHIKETYDYDLLASKPIEVEAMNEMALESEHFMNGMACALREGRKYDDSQVKKLIRQHIDFLNDHGTALTDADFASQARFFVQDDFHRHMLEEVQTGLSYYLCFAAEAFASDQR</sequence>